<dbReference type="Proteomes" id="UP000196158">
    <property type="component" value="Unassembled WGS sequence"/>
</dbReference>
<name>A0A1X7QZ74_9SACH</name>
<organism evidence="2 3">
    <name type="scientific">Maudiozyma saulgeensis</name>
    <dbReference type="NCBI Taxonomy" id="1789683"/>
    <lineage>
        <taxon>Eukaryota</taxon>
        <taxon>Fungi</taxon>
        <taxon>Dikarya</taxon>
        <taxon>Ascomycota</taxon>
        <taxon>Saccharomycotina</taxon>
        <taxon>Saccharomycetes</taxon>
        <taxon>Saccharomycetales</taxon>
        <taxon>Saccharomycetaceae</taxon>
        <taxon>Maudiozyma</taxon>
    </lineage>
</organism>
<keyword evidence="1" id="KW-1133">Transmembrane helix</keyword>
<dbReference type="EMBL" id="FXLY01000002">
    <property type="protein sequence ID" value="SMN18661.1"/>
    <property type="molecule type" value="Genomic_DNA"/>
</dbReference>
<evidence type="ECO:0000256" key="1">
    <source>
        <dbReference type="SAM" id="Phobius"/>
    </source>
</evidence>
<proteinExistence type="predicted"/>
<accession>A0A1X7QZ74</accession>
<keyword evidence="1" id="KW-0812">Transmembrane</keyword>
<feature type="transmembrane region" description="Helical" evidence="1">
    <location>
        <begin position="418"/>
        <end position="442"/>
    </location>
</feature>
<keyword evidence="1" id="KW-0472">Membrane</keyword>
<protein>
    <submittedName>
        <fullName evidence="2">Similar to Saccharomyces cerevisiae YGR041W BUD9 Protein involved in bud-site selection</fullName>
    </submittedName>
</protein>
<evidence type="ECO:0000313" key="2">
    <source>
        <dbReference type="EMBL" id="SMN18661.1"/>
    </source>
</evidence>
<evidence type="ECO:0000313" key="3">
    <source>
        <dbReference type="Proteomes" id="UP000196158"/>
    </source>
</evidence>
<sequence length="445" mass="50032">MSNDIRPAQSATQFEAIITSSSETEIESKSEINKVAKNDATDINPPKTSNITINKSVHVDKLGSNSAYLTPDLVNLHQPSFGNDGFLQDVSPGIFSMRTVSTSALNDGLYWDSSNNENIGHMNKFTSNLQKVKTDATPLNKIYDITEGTTLAMESQIVHGSEDSRLSTYNNQLTKMDINKVSPLFKTPMAPQIDEAAQMLRSEIYQIPNFVGRKPLPVTRNISPMNSTIHKENPEETSSPFSQEFPASSSPIKLCAYKKHPTDSGNVYMDNPFMLSGGMSPIKIRDHTNDYSNINRWATESEASFGGSDIEKDRAESPHPDIPNSMEKEMPFQHAYHDSSISLNLRAPKFTEVFSIWKIIVVLLTCIIMPPFFYIIYYADRGGISSRMIYKLILNKEYLRDPLNNFYWDVDITWFKKLCFWLGLLELLIISACICIGFGVGLTRD</sequence>
<dbReference type="OrthoDB" id="4068624at2759"/>
<dbReference type="AlphaFoldDB" id="A0A1X7QZ74"/>
<feature type="transmembrane region" description="Helical" evidence="1">
    <location>
        <begin position="356"/>
        <end position="379"/>
    </location>
</feature>
<gene>
    <name evidence="2" type="ORF">KASA_0Q11825G</name>
</gene>
<reference evidence="2 3" key="1">
    <citation type="submission" date="2017-04" db="EMBL/GenBank/DDBJ databases">
        <authorList>
            <person name="Afonso C.L."/>
            <person name="Miller P.J."/>
            <person name="Scott M.A."/>
            <person name="Spackman E."/>
            <person name="Goraichik I."/>
            <person name="Dimitrov K.M."/>
            <person name="Suarez D.L."/>
            <person name="Swayne D.E."/>
        </authorList>
    </citation>
    <scope>NUCLEOTIDE SEQUENCE [LARGE SCALE GENOMIC DNA]</scope>
</reference>
<keyword evidence="3" id="KW-1185">Reference proteome</keyword>